<proteinExistence type="predicted"/>
<accession>A0ACB8CEJ2</accession>
<sequence length="262" mass="28389">MLILHEIQTRKEMAVNSKTMTYAGLVDYGDQGGQSNELADHDLVFAFEPFADRYLQPVAVFASKGATKRTLLAQLLLQCIVHLEHGGIFVGAVVCDGASTNWVMWKQLGPLFLFLSYQAVHASSMGGTAEAPQDVVDGFAYIKARNRTMFAGALAVMDRSIGEVLAALQNRGMLADSVVAFVSDNGAAPLKTTYPANAGSNWPLRGVKEGVWEGAVRTPAVFWHTRLRGSSPRPPSQQMMHLVDWAPTFYAAAGTTVVRKAD</sequence>
<comment type="caution">
    <text evidence="1">The sequence shown here is derived from an EMBL/GenBank/DDBJ whole genome shotgun (WGS) entry which is preliminary data.</text>
</comment>
<dbReference type="EMBL" id="CM023476">
    <property type="protein sequence ID" value="KAH7941164.1"/>
    <property type="molecule type" value="Genomic_DNA"/>
</dbReference>
<gene>
    <name evidence="1" type="ORF">HPB49_010577</name>
</gene>
<keyword evidence="2" id="KW-1185">Reference proteome</keyword>
<evidence type="ECO:0000313" key="2">
    <source>
        <dbReference type="Proteomes" id="UP000821865"/>
    </source>
</evidence>
<protein>
    <submittedName>
        <fullName evidence="1">Uncharacterized protein</fullName>
    </submittedName>
</protein>
<dbReference type="Proteomes" id="UP000821865">
    <property type="component" value="Chromosome 7"/>
</dbReference>
<organism evidence="1 2">
    <name type="scientific">Dermacentor silvarum</name>
    <name type="common">Tick</name>
    <dbReference type="NCBI Taxonomy" id="543639"/>
    <lineage>
        <taxon>Eukaryota</taxon>
        <taxon>Metazoa</taxon>
        <taxon>Ecdysozoa</taxon>
        <taxon>Arthropoda</taxon>
        <taxon>Chelicerata</taxon>
        <taxon>Arachnida</taxon>
        <taxon>Acari</taxon>
        <taxon>Parasitiformes</taxon>
        <taxon>Ixodida</taxon>
        <taxon>Ixodoidea</taxon>
        <taxon>Ixodidae</taxon>
        <taxon>Rhipicephalinae</taxon>
        <taxon>Dermacentor</taxon>
    </lineage>
</organism>
<reference evidence="1" key="1">
    <citation type="submission" date="2020-05" db="EMBL/GenBank/DDBJ databases">
        <title>Large-scale comparative analyses of tick genomes elucidate their genetic diversity and vector capacities.</title>
        <authorList>
            <person name="Jia N."/>
            <person name="Wang J."/>
            <person name="Shi W."/>
            <person name="Du L."/>
            <person name="Sun Y."/>
            <person name="Zhan W."/>
            <person name="Jiang J."/>
            <person name="Wang Q."/>
            <person name="Zhang B."/>
            <person name="Ji P."/>
            <person name="Sakyi L.B."/>
            <person name="Cui X."/>
            <person name="Yuan T."/>
            <person name="Jiang B."/>
            <person name="Yang W."/>
            <person name="Lam T.T.-Y."/>
            <person name="Chang Q."/>
            <person name="Ding S."/>
            <person name="Wang X."/>
            <person name="Zhu J."/>
            <person name="Ruan X."/>
            <person name="Zhao L."/>
            <person name="Wei J."/>
            <person name="Que T."/>
            <person name="Du C."/>
            <person name="Cheng J."/>
            <person name="Dai P."/>
            <person name="Han X."/>
            <person name="Huang E."/>
            <person name="Gao Y."/>
            <person name="Liu J."/>
            <person name="Shao H."/>
            <person name="Ye R."/>
            <person name="Li L."/>
            <person name="Wei W."/>
            <person name="Wang X."/>
            <person name="Wang C."/>
            <person name="Yang T."/>
            <person name="Huo Q."/>
            <person name="Li W."/>
            <person name="Guo W."/>
            <person name="Chen H."/>
            <person name="Zhou L."/>
            <person name="Ni X."/>
            <person name="Tian J."/>
            <person name="Zhou Y."/>
            <person name="Sheng Y."/>
            <person name="Liu T."/>
            <person name="Pan Y."/>
            <person name="Xia L."/>
            <person name="Li J."/>
            <person name="Zhao F."/>
            <person name="Cao W."/>
        </authorList>
    </citation>
    <scope>NUCLEOTIDE SEQUENCE</scope>
    <source>
        <strain evidence="1">Dsil-2018</strain>
    </source>
</reference>
<name>A0ACB8CEJ2_DERSI</name>
<evidence type="ECO:0000313" key="1">
    <source>
        <dbReference type="EMBL" id="KAH7941164.1"/>
    </source>
</evidence>